<sequence length="482" mass="51385">MVASAVRMRTPSAMFMSRGAAAMRRPQVSYKFQEVIQNQLPSISALSRYYASKSFPPHTLISMPALSPTMTAGNIGVWQKKAGDGLQPGDVLVEIETDKAQMDFEFQDEGVLAKVLKESGEKDVAVGAPIAVLVEEGADVSAFESFTLADAGGDKPAPAETKEEPKSESAAPAPAPEQPAAQEPETSGEKLQPALEREASISPAAKALALEKGVPIKGLKGTGRGGVITKEDIEKYKPAASAAAGPAYEDIPITSMRKTIANRLKQSMAENPHYFVSTTLSVTKLMKLRQALNASSEGKFKLSVNDFLVKACAVALQKVPQVNSSWQEVDGQTVIRQHKTADISVAVATPVGLITPVVKNVSGLGLSSISNQIKDLGKRARDNKLKPEEYQGGTFTISNMGMNPAVERFTAVINPPQAGILAVGTTRKVAIPVETEEGTVTEWDDQIIVTGSFDHKVVDGAVGGEWIKELKKVVENPLELLL</sequence>
<dbReference type="STRING" id="416450.A0A1V6PVN5"/>
<evidence type="ECO:0000313" key="11">
    <source>
        <dbReference type="Proteomes" id="UP000191672"/>
    </source>
</evidence>
<dbReference type="EMBL" id="MDYN01000033">
    <property type="protein sequence ID" value="OQD80777.1"/>
    <property type="molecule type" value="Genomic_DNA"/>
</dbReference>
<dbReference type="InterPro" id="IPR006257">
    <property type="entry name" value="LAT1"/>
</dbReference>
<dbReference type="InterPro" id="IPR045257">
    <property type="entry name" value="E2/Pdx1"/>
</dbReference>
<dbReference type="InterPro" id="IPR036625">
    <property type="entry name" value="E3-bd_dom_sf"/>
</dbReference>
<comment type="subcellular location">
    <subcellularLocation>
        <location evidence="6">Mitochondrion</location>
    </subcellularLocation>
</comment>
<dbReference type="Gene3D" id="4.10.320.10">
    <property type="entry name" value="E3-binding domain"/>
    <property type="match status" value="1"/>
</dbReference>
<dbReference type="InterPro" id="IPR003016">
    <property type="entry name" value="2-oxoA_DH_lipoyl-BS"/>
</dbReference>
<accession>A0A1V6PVN5</accession>
<comment type="caution">
    <text evidence="10">The sequence shown here is derived from an EMBL/GenBank/DDBJ whole genome shotgun (WGS) entry which is preliminary data.</text>
</comment>
<dbReference type="Proteomes" id="UP000191672">
    <property type="component" value="Unassembled WGS sequence"/>
</dbReference>
<dbReference type="InterPro" id="IPR011053">
    <property type="entry name" value="Single_hybrid_motif"/>
</dbReference>
<dbReference type="InterPro" id="IPR004167">
    <property type="entry name" value="PSBD"/>
</dbReference>
<keyword evidence="5 6" id="KW-0012">Acyltransferase</keyword>
<dbReference type="GO" id="GO:0004742">
    <property type="term" value="F:dihydrolipoyllysine-residue acetyltransferase activity"/>
    <property type="evidence" value="ECO:0007669"/>
    <property type="project" value="UniProtKB-UniRule"/>
</dbReference>
<dbReference type="SUPFAM" id="SSF52777">
    <property type="entry name" value="CoA-dependent acyltransferases"/>
    <property type="match status" value="1"/>
</dbReference>
<evidence type="ECO:0000313" key="10">
    <source>
        <dbReference type="EMBL" id="OQD80777.1"/>
    </source>
</evidence>
<evidence type="ECO:0000256" key="4">
    <source>
        <dbReference type="ARBA" id="ARBA00022946"/>
    </source>
</evidence>
<keyword evidence="3 6" id="KW-0450">Lipoyl</keyword>
<dbReference type="FunFam" id="3.30.559.10:FF:000003">
    <property type="entry name" value="Acetyltransferase component of pyruvate dehydrogenase complex"/>
    <property type="match status" value="1"/>
</dbReference>
<dbReference type="GO" id="GO:0006086">
    <property type="term" value="P:pyruvate decarboxylation to acetyl-CoA"/>
    <property type="evidence" value="ECO:0007669"/>
    <property type="project" value="EnsemblFungi"/>
</dbReference>
<evidence type="ECO:0000256" key="5">
    <source>
        <dbReference type="ARBA" id="ARBA00023315"/>
    </source>
</evidence>
<dbReference type="PANTHER" id="PTHR23151:SF90">
    <property type="entry name" value="DIHYDROLIPOYLLYSINE-RESIDUE ACETYLTRANSFERASE COMPONENT OF PYRUVATE DEHYDROGENASE COMPLEX, MITOCHONDRIAL-RELATED"/>
    <property type="match status" value="1"/>
</dbReference>
<evidence type="ECO:0000256" key="6">
    <source>
        <dbReference type="RuleBase" id="RU361137"/>
    </source>
</evidence>
<evidence type="ECO:0000259" key="8">
    <source>
        <dbReference type="PROSITE" id="PS50968"/>
    </source>
</evidence>
<dbReference type="Pfam" id="PF02817">
    <property type="entry name" value="E3_binding"/>
    <property type="match status" value="1"/>
</dbReference>
<feature type="region of interest" description="Disordered" evidence="7">
    <location>
        <begin position="149"/>
        <end position="191"/>
    </location>
</feature>
<keyword evidence="2 6" id="KW-0808">Transferase</keyword>
<reference evidence="11" key="1">
    <citation type="journal article" date="2017" name="Nat. Microbiol.">
        <title>Global analysis of biosynthetic gene clusters reveals vast potential of secondary metabolite production in Penicillium species.</title>
        <authorList>
            <person name="Nielsen J.C."/>
            <person name="Grijseels S."/>
            <person name="Prigent S."/>
            <person name="Ji B."/>
            <person name="Dainat J."/>
            <person name="Nielsen K.F."/>
            <person name="Frisvad J.C."/>
            <person name="Workman M."/>
            <person name="Nielsen J."/>
        </authorList>
    </citation>
    <scope>NUCLEOTIDE SEQUENCE [LARGE SCALE GENOMIC DNA]</scope>
    <source>
        <strain evidence="11">IBT 31811</strain>
    </source>
</reference>
<feature type="compositionally biased region" description="Low complexity" evidence="7">
    <location>
        <begin position="168"/>
        <end position="185"/>
    </location>
</feature>
<keyword evidence="4" id="KW-0809">Transit peptide</keyword>
<dbReference type="Pfam" id="PF00364">
    <property type="entry name" value="Biotin_lipoyl"/>
    <property type="match status" value="1"/>
</dbReference>
<gene>
    <name evidence="10" type="ORF">PENANT_c033G08158</name>
</gene>
<comment type="similarity">
    <text evidence="1 6">Belongs to the 2-oxoacid dehydrogenase family.</text>
</comment>
<comment type="cofactor">
    <cofactor evidence="6">
        <name>(R)-lipoate</name>
        <dbReference type="ChEBI" id="CHEBI:83088"/>
    </cofactor>
    <text evidence="6">Binds 1 lipoyl cofactor covalently.</text>
</comment>
<evidence type="ECO:0000259" key="9">
    <source>
        <dbReference type="PROSITE" id="PS51826"/>
    </source>
</evidence>
<dbReference type="CDD" id="cd06849">
    <property type="entry name" value="lipoyl_domain"/>
    <property type="match status" value="1"/>
</dbReference>
<protein>
    <recommendedName>
        <fullName evidence="6">Acetyltransferase component of pyruvate dehydrogenase complex</fullName>
        <ecNumber evidence="6">2.3.1.12</ecNumber>
    </recommendedName>
</protein>
<dbReference type="Gene3D" id="2.40.50.100">
    <property type="match status" value="1"/>
</dbReference>
<proteinExistence type="inferred from homology"/>
<dbReference type="GO" id="GO:0045254">
    <property type="term" value="C:pyruvate dehydrogenase complex"/>
    <property type="evidence" value="ECO:0007669"/>
    <property type="project" value="UniProtKB-UniRule"/>
</dbReference>
<dbReference type="InterPro" id="IPR000089">
    <property type="entry name" value="Biotin_lipoyl"/>
</dbReference>
<dbReference type="SUPFAM" id="SSF47005">
    <property type="entry name" value="Peripheral subunit-binding domain of 2-oxo acid dehydrogenase complex"/>
    <property type="match status" value="1"/>
</dbReference>
<dbReference type="InterPro" id="IPR023213">
    <property type="entry name" value="CAT-like_dom_sf"/>
</dbReference>
<dbReference type="PROSITE" id="PS50968">
    <property type="entry name" value="BIOTINYL_LIPOYL"/>
    <property type="match status" value="1"/>
</dbReference>
<feature type="domain" description="Lipoyl-binding" evidence="8">
    <location>
        <begin position="58"/>
        <end position="134"/>
    </location>
</feature>
<dbReference type="Gene3D" id="3.30.559.10">
    <property type="entry name" value="Chloramphenicol acetyltransferase-like domain"/>
    <property type="match status" value="1"/>
</dbReference>
<dbReference type="InterPro" id="IPR001078">
    <property type="entry name" value="2-oxoacid_DH_actylTfrase"/>
</dbReference>
<dbReference type="PROSITE" id="PS00189">
    <property type="entry name" value="LIPOYL"/>
    <property type="match status" value="1"/>
</dbReference>
<keyword evidence="11" id="KW-1185">Reference proteome</keyword>
<dbReference type="PROSITE" id="PS51826">
    <property type="entry name" value="PSBD"/>
    <property type="match status" value="1"/>
</dbReference>
<feature type="domain" description="Peripheral subunit-binding (PSBD)" evidence="9">
    <location>
        <begin position="200"/>
        <end position="237"/>
    </location>
</feature>
<evidence type="ECO:0000256" key="7">
    <source>
        <dbReference type="SAM" id="MobiDB-lite"/>
    </source>
</evidence>
<dbReference type="EC" id="2.3.1.12" evidence="6"/>
<dbReference type="GO" id="GO:0005739">
    <property type="term" value="C:mitochondrion"/>
    <property type="evidence" value="ECO:0007669"/>
    <property type="project" value="UniProtKB-SubCell"/>
</dbReference>
<comment type="catalytic activity">
    <reaction evidence="6">
        <text>N(6)-[(R)-dihydrolipoyl]-L-lysyl-[protein] + acetyl-CoA = N(6)-[(R)-S(8)-acetyldihydrolipoyl]-L-lysyl-[protein] + CoA</text>
        <dbReference type="Rhea" id="RHEA:17017"/>
        <dbReference type="Rhea" id="RHEA-COMP:10475"/>
        <dbReference type="Rhea" id="RHEA-COMP:10478"/>
        <dbReference type="ChEBI" id="CHEBI:57287"/>
        <dbReference type="ChEBI" id="CHEBI:57288"/>
        <dbReference type="ChEBI" id="CHEBI:83100"/>
        <dbReference type="ChEBI" id="CHEBI:83111"/>
        <dbReference type="EC" id="2.3.1.12"/>
    </reaction>
</comment>
<dbReference type="SUPFAM" id="SSF51230">
    <property type="entry name" value="Single hybrid motif"/>
    <property type="match status" value="1"/>
</dbReference>
<evidence type="ECO:0000256" key="1">
    <source>
        <dbReference type="ARBA" id="ARBA00007317"/>
    </source>
</evidence>
<dbReference type="AlphaFoldDB" id="A0A1V6PVN5"/>
<comment type="function">
    <text evidence="6">The pyruvate dehydrogenase complex catalyzes the overall conversion of pyruvate to acetyl-CoA and CO(2).</text>
</comment>
<dbReference type="PANTHER" id="PTHR23151">
    <property type="entry name" value="DIHYDROLIPOAMIDE ACETYL/SUCCINYL-TRANSFERASE-RELATED"/>
    <property type="match status" value="1"/>
</dbReference>
<evidence type="ECO:0000256" key="2">
    <source>
        <dbReference type="ARBA" id="ARBA00022679"/>
    </source>
</evidence>
<dbReference type="FunFam" id="2.40.50.100:FF:000010">
    <property type="entry name" value="Acetyltransferase component of pyruvate dehydrogenase complex"/>
    <property type="match status" value="1"/>
</dbReference>
<dbReference type="NCBIfam" id="TIGR01349">
    <property type="entry name" value="PDHac_trf_mito"/>
    <property type="match status" value="1"/>
</dbReference>
<name>A0A1V6PVN5_9EURO</name>
<organism evidence="10 11">
    <name type="scientific">Penicillium antarcticum</name>
    <dbReference type="NCBI Taxonomy" id="416450"/>
    <lineage>
        <taxon>Eukaryota</taxon>
        <taxon>Fungi</taxon>
        <taxon>Dikarya</taxon>
        <taxon>Ascomycota</taxon>
        <taxon>Pezizomycotina</taxon>
        <taxon>Eurotiomycetes</taxon>
        <taxon>Eurotiomycetidae</taxon>
        <taxon>Eurotiales</taxon>
        <taxon>Aspergillaceae</taxon>
        <taxon>Penicillium</taxon>
    </lineage>
</organism>
<evidence type="ECO:0000256" key="3">
    <source>
        <dbReference type="ARBA" id="ARBA00022823"/>
    </source>
</evidence>
<dbReference type="Pfam" id="PF00198">
    <property type="entry name" value="2-oxoacid_dh"/>
    <property type="match status" value="1"/>
</dbReference>